<dbReference type="Pfam" id="PF15433">
    <property type="entry name" value="MRP-S31"/>
    <property type="match status" value="1"/>
</dbReference>
<dbReference type="GO" id="GO:0003735">
    <property type="term" value="F:structural constituent of ribosome"/>
    <property type="evidence" value="ECO:0007669"/>
    <property type="project" value="InterPro"/>
</dbReference>
<reference evidence="11" key="3">
    <citation type="submission" date="2025-09" db="UniProtKB">
        <authorList>
            <consortium name="Ensembl"/>
        </authorList>
    </citation>
    <scope>IDENTIFICATION</scope>
</reference>
<keyword evidence="6" id="KW-0687">Ribonucleoprotein</keyword>
<feature type="region of interest" description="Disordered" evidence="9">
    <location>
        <begin position="92"/>
        <end position="123"/>
    </location>
</feature>
<proteinExistence type="inferred from homology"/>
<evidence type="ECO:0000256" key="10">
    <source>
        <dbReference type="SAM" id="Phobius"/>
    </source>
</evidence>
<evidence type="ECO:0000256" key="3">
    <source>
        <dbReference type="ARBA" id="ARBA00022946"/>
    </source>
</evidence>
<evidence type="ECO:0000256" key="2">
    <source>
        <dbReference type="ARBA" id="ARBA00011057"/>
    </source>
</evidence>
<keyword evidence="3" id="KW-0809">Transit peptide</keyword>
<feature type="compositionally biased region" description="Low complexity" evidence="9">
    <location>
        <begin position="150"/>
        <end position="162"/>
    </location>
</feature>
<evidence type="ECO:0000256" key="7">
    <source>
        <dbReference type="ARBA" id="ARBA00035133"/>
    </source>
</evidence>
<dbReference type="InterPro" id="IPR026299">
    <property type="entry name" value="MRP-S31"/>
</dbReference>
<reference evidence="11" key="1">
    <citation type="submission" date="2021-04" db="EMBL/GenBank/DDBJ databases">
        <authorList>
            <consortium name="Wellcome Sanger Institute Data Sharing"/>
        </authorList>
    </citation>
    <scope>NUCLEOTIDE SEQUENCE [LARGE SCALE GENOMIC DNA]</scope>
</reference>
<dbReference type="InParanoid" id="A0A671YGW2"/>
<keyword evidence="4" id="KW-0689">Ribosomal protein</keyword>
<dbReference type="OMA" id="THDINII"/>
<gene>
    <name evidence="11" type="primary">mrps31</name>
</gene>
<dbReference type="PANTHER" id="PTHR13231">
    <property type="entry name" value="MITOCHONDRIAL RIBOSOMAL PROTEIN S31"/>
    <property type="match status" value="1"/>
</dbReference>
<feature type="region of interest" description="Disordered" evidence="9">
    <location>
        <begin position="135"/>
        <end position="162"/>
    </location>
</feature>
<feature type="compositionally biased region" description="Basic and acidic residues" evidence="9">
    <location>
        <begin position="102"/>
        <end position="116"/>
    </location>
</feature>
<comment type="subcellular location">
    <subcellularLocation>
        <location evidence="1">Mitochondrion</location>
    </subcellularLocation>
</comment>
<protein>
    <recommendedName>
        <fullName evidence="7">Small ribosomal subunit protein mS31</fullName>
    </recommendedName>
    <alternativeName>
        <fullName evidence="8">28S ribosomal protein S31, mitochondrial</fullName>
    </alternativeName>
</protein>
<feature type="compositionally biased region" description="Polar residues" evidence="9">
    <location>
        <begin position="302"/>
        <end position="311"/>
    </location>
</feature>
<evidence type="ECO:0000256" key="6">
    <source>
        <dbReference type="ARBA" id="ARBA00023274"/>
    </source>
</evidence>
<feature type="transmembrane region" description="Helical" evidence="10">
    <location>
        <begin position="50"/>
        <end position="69"/>
    </location>
</feature>
<keyword evidence="12" id="KW-1185">Reference proteome</keyword>
<feature type="region of interest" description="Disordered" evidence="9">
    <location>
        <begin position="299"/>
        <end position="324"/>
    </location>
</feature>
<evidence type="ECO:0000256" key="8">
    <source>
        <dbReference type="ARBA" id="ARBA00035363"/>
    </source>
</evidence>
<comment type="similarity">
    <text evidence="2">Belongs to the mitochondrion-specific ribosomal protein mS31 family.</text>
</comment>
<dbReference type="GO" id="GO:0005763">
    <property type="term" value="C:mitochondrial small ribosomal subunit"/>
    <property type="evidence" value="ECO:0007669"/>
    <property type="project" value="InterPro"/>
</dbReference>
<name>A0A671YGW2_SPAAU</name>
<evidence type="ECO:0000313" key="11">
    <source>
        <dbReference type="Ensembl" id="ENSSAUP00010062002.1"/>
    </source>
</evidence>
<dbReference type="Ensembl" id="ENSSAUT00010065025.1">
    <property type="protein sequence ID" value="ENSSAUP00010062002.1"/>
    <property type="gene ID" value="ENSSAUG00010025056.1"/>
</dbReference>
<keyword evidence="10" id="KW-0812">Transmembrane</keyword>
<keyword evidence="10" id="KW-1133">Transmembrane helix</keyword>
<evidence type="ECO:0000256" key="1">
    <source>
        <dbReference type="ARBA" id="ARBA00004173"/>
    </source>
</evidence>
<dbReference type="GeneTree" id="ENSGT00390000010017"/>
<dbReference type="Proteomes" id="UP000472265">
    <property type="component" value="Chromosome 13"/>
</dbReference>
<sequence length="485" mass="54240">MFRLLFRTVYTARNSSVNVNESLSLLAKCDKANYGPIYSPVIPKDNCQPLVLYVAIIMMLMTINSVLIPHRVSNGGGLRALSTNSVRLCEKKNESVTANQDEETKTDAEADPKETKTLVTQEADEDSKVIKMAEQSEEPLVSKADDGGSTTQQHQVDVTTEQDVVTPEKVETDAAMSGKESLLSLLGAMKVDVTSKRKPKIVKVKQSEFTPMSRPPAMESTISMFQQATAEASSQSEKLDPELVAAASAAASTLPNSSQAESQLLKQLRQHEAVTEAQKKGDVTKDLGLIIADMKIGKHSNRQNARPSNQIRFDEDGQGYTHDRGITSELDSVRRKRNLFSGKRLNIFARKTDDGADSAVARPTLWDMDFAHQLSEVTNQMPRNGLEEMIQWTKEGKMWQYPINNEIGLEEEASVSFHEHIFLEKHLAEGFPQKGPVRHFMELVVGGLSKNPYLTVQQKKEHISWFRDYFHQKEEVLKEADVYLN</sequence>
<organism evidence="11 12">
    <name type="scientific">Sparus aurata</name>
    <name type="common">Gilthead sea bream</name>
    <dbReference type="NCBI Taxonomy" id="8175"/>
    <lineage>
        <taxon>Eukaryota</taxon>
        <taxon>Metazoa</taxon>
        <taxon>Chordata</taxon>
        <taxon>Craniata</taxon>
        <taxon>Vertebrata</taxon>
        <taxon>Euteleostomi</taxon>
        <taxon>Actinopterygii</taxon>
        <taxon>Neopterygii</taxon>
        <taxon>Teleostei</taxon>
        <taxon>Neoteleostei</taxon>
        <taxon>Acanthomorphata</taxon>
        <taxon>Eupercaria</taxon>
        <taxon>Spariformes</taxon>
        <taxon>Sparidae</taxon>
        <taxon>Sparus</taxon>
    </lineage>
</organism>
<reference evidence="11" key="2">
    <citation type="submission" date="2025-08" db="UniProtKB">
        <authorList>
            <consortium name="Ensembl"/>
        </authorList>
    </citation>
    <scope>IDENTIFICATION</scope>
</reference>
<evidence type="ECO:0000256" key="5">
    <source>
        <dbReference type="ARBA" id="ARBA00023128"/>
    </source>
</evidence>
<evidence type="ECO:0000256" key="9">
    <source>
        <dbReference type="SAM" id="MobiDB-lite"/>
    </source>
</evidence>
<keyword evidence="10" id="KW-0472">Membrane</keyword>
<evidence type="ECO:0000313" key="12">
    <source>
        <dbReference type="Proteomes" id="UP000472265"/>
    </source>
</evidence>
<dbReference type="AlphaFoldDB" id="A0A671YGW2"/>
<evidence type="ECO:0000256" key="4">
    <source>
        <dbReference type="ARBA" id="ARBA00022980"/>
    </source>
</evidence>
<keyword evidence="5" id="KW-0496">Mitochondrion</keyword>
<accession>A0A671YGW2</accession>
<dbReference type="PANTHER" id="PTHR13231:SF3">
    <property type="entry name" value="SMALL RIBOSOMAL SUBUNIT PROTEIN MS31"/>
    <property type="match status" value="1"/>
</dbReference>